<dbReference type="Ensembl" id="ENSOTST00005106837.2">
    <property type="protein sequence ID" value="ENSOTSP00005098741.1"/>
    <property type="gene ID" value="ENSOTSG00005045592.2"/>
</dbReference>
<dbReference type="InterPro" id="IPR038077">
    <property type="entry name" value="Troponin_sf"/>
</dbReference>
<evidence type="ECO:0000256" key="1">
    <source>
        <dbReference type="ARBA" id="ARBA00023179"/>
    </source>
</evidence>
<protein>
    <submittedName>
        <fullName evidence="2">Uncharacterized protein</fullName>
    </submittedName>
</protein>
<keyword evidence="1" id="KW-0514">Muscle protein</keyword>
<dbReference type="Pfam" id="PF00992">
    <property type="entry name" value="Troponin"/>
    <property type="match status" value="1"/>
</dbReference>
<name>A0A8C8JW16_ONCTS</name>
<gene>
    <name evidence="2" type="primary">PTN</name>
</gene>
<dbReference type="AlphaFoldDB" id="A0A8C8JW16"/>
<dbReference type="GO" id="GO:0005861">
    <property type="term" value="C:troponin complex"/>
    <property type="evidence" value="ECO:0007669"/>
    <property type="project" value="InterPro"/>
</dbReference>
<organism evidence="2 3">
    <name type="scientific">Oncorhynchus tshawytscha</name>
    <name type="common">Chinook salmon</name>
    <name type="synonym">Salmo tshawytscha</name>
    <dbReference type="NCBI Taxonomy" id="74940"/>
    <lineage>
        <taxon>Eukaryota</taxon>
        <taxon>Metazoa</taxon>
        <taxon>Chordata</taxon>
        <taxon>Craniata</taxon>
        <taxon>Vertebrata</taxon>
        <taxon>Euteleostomi</taxon>
        <taxon>Actinopterygii</taxon>
        <taxon>Neopterygii</taxon>
        <taxon>Teleostei</taxon>
        <taxon>Protacanthopterygii</taxon>
        <taxon>Salmoniformes</taxon>
        <taxon>Salmonidae</taxon>
        <taxon>Salmoninae</taxon>
        <taxon>Oncorhynchus</taxon>
    </lineage>
</organism>
<reference evidence="2" key="2">
    <citation type="submission" date="2025-09" db="UniProtKB">
        <authorList>
            <consortium name="Ensembl"/>
        </authorList>
    </citation>
    <scope>IDENTIFICATION</scope>
</reference>
<dbReference type="InterPro" id="IPR001978">
    <property type="entry name" value="Troponin"/>
</dbReference>
<evidence type="ECO:0000313" key="3">
    <source>
        <dbReference type="Proteomes" id="UP000694402"/>
    </source>
</evidence>
<dbReference type="Proteomes" id="UP000694402">
    <property type="component" value="Unassembled WGS sequence"/>
</dbReference>
<keyword evidence="3" id="KW-1185">Reference proteome</keyword>
<proteinExistence type="predicted"/>
<reference evidence="2" key="1">
    <citation type="submission" date="2025-08" db="UniProtKB">
        <authorList>
            <consortium name="Ensembl"/>
        </authorList>
    </citation>
    <scope>IDENTIFICATION</scope>
</reference>
<dbReference type="SUPFAM" id="SSF90250">
    <property type="entry name" value="Troponin coil-coiled subunits"/>
    <property type="match status" value="1"/>
</dbReference>
<dbReference type="Gene3D" id="1.20.5.350">
    <property type="match status" value="1"/>
</dbReference>
<sequence length="164" mass="19394">NGPMEMQAFALASSCHLSYLQFLLRNLFLLSGGQGIHRKCQEKDLSELHAFTVKKKTFQLTSKHLTTVQRAEQWRVRVEREKEWQSLDWKEAKEQRRKNDYNAKKKKALTNMTHQCGGIQVKTVKEPKKQREKKILADRRKPLSIDYLRTNSSMMLLFFQYDCT</sequence>
<evidence type="ECO:0000313" key="2">
    <source>
        <dbReference type="Ensembl" id="ENSOTSP00005098741.1"/>
    </source>
</evidence>
<accession>A0A8C8JW16</accession>